<keyword evidence="3 10" id="KW-0227">DNA damage</keyword>
<organism evidence="12">
    <name type="scientific">Hydra vulgaris</name>
    <name type="common">Hydra</name>
    <name type="synonym">Hydra attenuata</name>
    <dbReference type="NCBI Taxonomy" id="6087"/>
    <lineage>
        <taxon>Eukaryota</taxon>
        <taxon>Metazoa</taxon>
        <taxon>Cnidaria</taxon>
        <taxon>Hydrozoa</taxon>
        <taxon>Hydroidolina</taxon>
        <taxon>Anthoathecata</taxon>
        <taxon>Aplanulata</taxon>
        <taxon>Hydridae</taxon>
        <taxon>Hydra</taxon>
    </lineage>
</organism>
<keyword evidence="5 10" id="KW-0804">Transcription</keyword>
<dbReference type="GO" id="GO:0001671">
    <property type="term" value="F:ATPase activator activity"/>
    <property type="evidence" value="ECO:0007669"/>
    <property type="project" value="InterPro"/>
</dbReference>
<evidence type="ECO:0000256" key="10">
    <source>
        <dbReference type="RuleBase" id="RU364024"/>
    </source>
</evidence>
<evidence type="ECO:0000256" key="5">
    <source>
        <dbReference type="ARBA" id="ARBA00023163"/>
    </source>
</evidence>
<keyword evidence="6 10" id="KW-0234">DNA repair</keyword>
<dbReference type="GO" id="GO:0006366">
    <property type="term" value="P:transcription by RNA polymerase II"/>
    <property type="evidence" value="ECO:0007669"/>
    <property type="project" value="UniProtKB-ARBA"/>
</dbReference>
<dbReference type="InterPro" id="IPR040662">
    <property type="entry name" value="Tfb2_C"/>
</dbReference>
<keyword evidence="7 10" id="KW-0539">Nucleus</keyword>
<dbReference type="GO" id="GO:0003690">
    <property type="term" value="F:double-stranded DNA binding"/>
    <property type="evidence" value="ECO:0007669"/>
    <property type="project" value="TreeGrafter"/>
</dbReference>
<dbReference type="PANTHER" id="PTHR13152">
    <property type="entry name" value="TFIIH, POLYPEPTIDE 4"/>
    <property type="match status" value="1"/>
</dbReference>
<dbReference type="Pfam" id="PF18307">
    <property type="entry name" value="Tfb2_C"/>
    <property type="match status" value="1"/>
</dbReference>
<dbReference type="Gene3D" id="3.30.70.2610">
    <property type="match status" value="1"/>
</dbReference>
<feature type="domain" description="Transcription factor Tfb2 C-terminal" evidence="11">
    <location>
        <begin position="386"/>
        <end position="453"/>
    </location>
</feature>
<dbReference type="GO" id="GO:0006289">
    <property type="term" value="P:nucleotide-excision repair"/>
    <property type="evidence" value="ECO:0007669"/>
    <property type="project" value="InterPro"/>
</dbReference>
<evidence type="ECO:0000259" key="11">
    <source>
        <dbReference type="Pfam" id="PF18307"/>
    </source>
</evidence>
<dbReference type="InterPro" id="IPR004598">
    <property type="entry name" value="TFIIH_p52/Tfb2"/>
</dbReference>
<dbReference type="GO" id="GO:0000439">
    <property type="term" value="C:transcription factor TFIIH core complex"/>
    <property type="evidence" value="ECO:0007669"/>
    <property type="project" value="InterPro"/>
</dbReference>
<evidence type="ECO:0000256" key="3">
    <source>
        <dbReference type="ARBA" id="ARBA00022763"/>
    </source>
</evidence>
<dbReference type="NCBIfam" id="TIGR00625">
    <property type="entry name" value="tfb2"/>
    <property type="match status" value="1"/>
</dbReference>
<gene>
    <name evidence="12" type="primary">GTF2H4</name>
</gene>
<evidence type="ECO:0000256" key="7">
    <source>
        <dbReference type="ARBA" id="ARBA00023242"/>
    </source>
</evidence>
<accession>T2M882</accession>
<dbReference type="PANTHER" id="PTHR13152:SF0">
    <property type="entry name" value="GENERAL TRANSCRIPTION FACTOR IIH SUBUNIT 4"/>
    <property type="match status" value="1"/>
</dbReference>
<dbReference type="OrthoDB" id="364513at2759"/>
<dbReference type="SMR" id="T2M882"/>
<evidence type="ECO:0000313" key="12">
    <source>
        <dbReference type="EMBL" id="CDG68324.1"/>
    </source>
</evidence>
<comment type="function">
    <text evidence="10">Component of the general transcription and DNA repair factor IIH (TFIIH) core complex which is involved in general and transcription-coupled nucleotide excision repair (NER) of damaged DNA.</text>
</comment>
<reference evidence="12" key="1">
    <citation type="journal article" date="2013" name="Genome Biol. Evol.">
        <title>Punctuated emergences of genetic and phenotypic innovations in eumetazoan, bilaterian, euteleostome, and hominidae ancestors.</title>
        <authorList>
            <person name="Wenger Y."/>
            <person name="Galliot B."/>
        </authorList>
    </citation>
    <scope>NUCLEOTIDE SEQUENCE</scope>
    <source>
        <tissue evidence="12">Whole animals</tissue>
    </source>
</reference>
<sequence>MTDISKKKKLDCKDLYGYLLTLSPSSLNALYNDPFTCLAVFRGLPELAKHYIMRTLFTNQSLSDAFVLSWCKKEWAKDHIEAVNKLKGLHIWVSFEIGTPMLRYEFNITFQTNLRIGLCGGGPVQATPLKAVEEKHARDVAFLDNYSKERWECILYYMTGSQVTGNAGVSQDVARVLINAGLLIFDHQEQATCITSSGFQFLLLDTSSQVWYFMVQHLNSMEPEILVQCLSFLFQTSFSVLGKDYPVNDLTEAQFSFLQLLREIGLAFQRKRKSKRFYPTRLAINLGSAVTGNSDSSSQQQGFLVVETNYRVYAYTDSVLHIALLSLFTDIKARFPSFTVALLSRESVQQALACGISAEQIIDFLKTRAHSQMTTSSPIIASTITDQIKLWEMERDRLRYSQGVLYNQFLSQSDFEMLRKFADEKNHLLWANNQKRLMVVSKSGHEDVKKYWKRNKPS</sequence>
<comment type="subunit">
    <text evidence="8">Component of the 7-subunit TFIIH core complex composed of XPB/ERCC3, XPD/ERCC2, GTF2H1, GTF2H2, GTF2H3, GTF2H4 and GTF2H5, which is active in NER. The core complex associates with the 3-subunit CDK-activating kinase (CAK) module composed of CCNH/cyclin H, CDK7 and MNAT1 to form the 10-subunit holoenzyme (holo-TFIIH) active in transcription. Part of TBP-based Pol II pre-initiation complex (PIC), in which Pol II core assembles with general transcription factors and other specific initiation factors including GTF2E1, GTF2E2, GTF2F1, GTF2F2, TCEA1, ERCC2, ERCC3, GTF2H2, GTF2H3, GTF2H4, GTF2H5, GTF2A1, GTF2A2, GTF2B and TBP; this large multi-subunit PIC complex mediates DNA unwinding and targets Pol II core to the transcription start site where the first phosphodiester bond forms.</text>
</comment>
<name>T2M882_HYDVU</name>
<evidence type="ECO:0000256" key="8">
    <source>
        <dbReference type="ARBA" id="ARBA00064576"/>
    </source>
</evidence>
<proteinExistence type="evidence at transcript level"/>
<dbReference type="AlphaFoldDB" id="T2M882"/>
<evidence type="ECO:0000256" key="9">
    <source>
        <dbReference type="ARBA" id="ARBA00070130"/>
    </source>
</evidence>
<comment type="similarity">
    <text evidence="2 10">Belongs to the TFB2 family.</text>
</comment>
<dbReference type="FunFam" id="3.30.70.2610:FF:000001">
    <property type="entry name" value="General transcription factor IIH subunit 4"/>
    <property type="match status" value="1"/>
</dbReference>
<protein>
    <recommendedName>
        <fullName evidence="9 10">General transcription factor IIH subunit 4</fullName>
    </recommendedName>
</protein>
<dbReference type="GO" id="GO:0005675">
    <property type="term" value="C:transcription factor TFIIH holo complex"/>
    <property type="evidence" value="ECO:0007669"/>
    <property type="project" value="TreeGrafter"/>
</dbReference>
<evidence type="ECO:0000256" key="4">
    <source>
        <dbReference type="ARBA" id="ARBA00023015"/>
    </source>
</evidence>
<dbReference type="Pfam" id="PF03849">
    <property type="entry name" value="Tfb2"/>
    <property type="match status" value="1"/>
</dbReference>
<dbReference type="EMBL" id="HAAD01002092">
    <property type="protein sequence ID" value="CDG68324.1"/>
    <property type="molecule type" value="mRNA"/>
</dbReference>
<evidence type="ECO:0000256" key="1">
    <source>
        <dbReference type="ARBA" id="ARBA00004123"/>
    </source>
</evidence>
<keyword evidence="4 10" id="KW-0805">Transcription regulation</keyword>
<evidence type="ECO:0000256" key="6">
    <source>
        <dbReference type="ARBA" id="ARBA00023204"/>
    </source>
</evidence>
<comment type="subcellular location">
    <subcellularLocation>
        <location evidence="1 10">Nucleus</location>
    </subcellularLocation>
</comment>
<evidence type="ECO:0000256" key="2">
    <source>
        <dbReference type="ARBA" id="ARBA00007132"/>
    </source>
</evidence>
<dbReference type="OMA" id="KGFIIIE"/>
<dbReference type="KEGG" id="hmg:100211920"/>